<sequence length="106" mass="11645">MDENQNITDVSPDIIRRAFQPNFFGLVQTTTSLLPLLRKATHAVILNVSTDVASNTRQSRPETSYHLVAYNTSKAAANPYTVSLAHELRKEDIKVNAVIPGSPLPS</sequence>
<evidence type="ECO:0008006" key="3">
    <source>
        <dbReference type="Google" id="ProtNLM"/>
    </source>
</evidence>
<gene>
    <name evidence="1" type="ORF">BDQ12DRAFT_679535</name>
</gene>
<dbReference type="GO" id="GO:0016616">
    <property type="term" value="F:oxidoreductase activity, acting on the CH-OH group of donors, NAD or NADP as acceptor"/>
    <property type="evidence" value="ECO:0007669"/>
    <property type="project" value="TreeGrafter"/>
</dbReference>
<organism evidence="1 2">
    <name type="scientific">Crucibulum laeve</name>
    <dbReference type="NCBI Taxonomy" id="68775"/>
    <lineage>
        <taxon>Eukaryota</taxon>
        <taxon>Fungi</taxon>
        <taxon>Dikarya</taxon>
        <taxon>Basidiomycota</taxon>
        <taxon>Agaricomycotina</taxon>
        <taxon>Agaricomycetes</taxon>
        <taxon>Agaricomycetidae</taxon>
        <taxon>Agaricales</taxon>
        <taxon>Agaricineae</taxon>
        <taxon>Nidulariaceae</taxon>
        <taxon>Crucibulum</taxon>
    </lineage>
</organism>
<dbReference type="PANTHER" id="PTHR45458:SF1">
    <property type="entry name" value="SHORT CHAIN DEHYDROGENASE"/>
    <property type="match status" value="1"/>
</dbReference>
<dbReference type="PRINTS" id="PR00081">
    <property type="entry name" value="GDHRDH"/>
</dbReference>
<keyword evidence="2" id="KW-1185">Reference proteome</keyword>
<dbReference type="Gene3D" id="3.40.50.720">
    <property type="entry name" value="NAD(P)-binding Rossmann-like Domain"/>
    <property type="match status" value="1"/>
</dbReference>
<protein>
    <recommendedName>
        <fullName evidence="3">NAD(P)-binding protein</fullName>
    </recommendedName>
</protein>
<evidence type="ECO:0000313" key="1">
    <source>
        <dbReference type="EMBL" id="TFK40498.1"/>
    </source>
</evidence>
<dbReference type="EMBL" id="ML213596">
    <property type="protein sequence ID" value="TFK40498.1"/>
    <property type="molecule type" value="Genomic_DNA"/>
</dbReference>
<proteinExistence type="predicted"/>
<dbReference type="PANTHER" id="PTHR45458">
    <property type="entry name" value="SHORT-CHAIN DEHYDROGENASE/REDUCTASE SDR"/>
    <property type="match status" value="1"/>
</dbReference>
<dbReference type="InterPro" id="IPR052184">
    <property type="entry name" value="SDR_enzymes"/>
</dbReference>
<dbReference type="AlphaFoldDB" id="A0A5C3M9J9"/>
<dbReference type="Proteomes" id="UP000308652">
    <property type="component" value="Unassembled WGS sequence"/>
</dbReference>
<name>A0A5C3M9J9_9AGAR</name>
<dbReference type="SUPFAM" id="SSF51735">
    <property type="entry name" value="NAD(P)-binding Rossmann-fold domains"/>
    <property type="match status" value="1"/>
</dbReference>
<reference evidence="1 2" key="1">
    <citation type="journal article" date="2019" name="Nat. Ecol. Evol.">
        <title>Megaphylogeny resolves global patterns of mushroom evolution.</title>
        <authorList>
            <person name="Varga T."/>
            <person name="Krizsan K."/>
            <person name="Foldi C."/>
            <person name="Dima B."/>
            <person name="Sanchez-Garcia M."/>
            <person name="Sanchez-Ramirez S."/>
            <person name="Szollosi G.J."/>
            <person name="Szarkandi J.G."/>
            <person name="Papp V."/>
            <person name="Albert L."/>
            <person name="Andreopoulos W."/>
            <person name="Angelini C."/>
            <person name="Antonin V."/>
            <person name="Barry K.W."/>
            <person name="Bougher N.L."/>
            <person name="Buchanan P."/>
            <person name="Buyck B."/>
            <person name="Bense V."/>
            <person name="Catcheside P."/>
            <person name="Chovatia M."/>
            <person name="Cooper J."/>
            <person name="Damon W."/>
            <person name="Desjardin D."/>
            <person name="Finy P."/>
            <person name="Geml J."/>
            <person name="Haridas S."/>
            <person name="Hughes K."/>
            <person name="Justo A."/>
            <person name="Karasinski D."/>
            <person name="Kautmanova I."/>
            <person name="Kiss B."/>
            <person name="Kocsube S."/>
            <person name="Kotiranta H."/>
            <person name="LaButti K.M."/>
            <person name="Lechner B.E."/>
            <person name="Liimatainen K."/>
            <person name="Lipzen A."/>
            <person name="Lukacs Z."/>
            <person name="Mihaltcheva S."/>
            <person name="Morgado L.N."/>
            <person name="Niskanen T."/>
            <person name="Noordeloos M.E."/>
            <person name="Ohm R.A."/>
            <person name="Ortiz-Santana B."/>
            <person name="Ovrebo C."/>
            <person name="Racz N."/>
            <person name="Riley R."/>
            <person name="Savchenko A."/>
            <person name="Shiryaev A."/>
            <person name="Soop K."/>
            <person name="Spirin V."/>
            <person name="Szebenyi C."/>
            <person name="Tomsovsky M."/>
            <person name="Tulloss R.E."/>
            <person name="Uehling J."/>
            <person name="Grigoriev I.V."/>
            <person name="Vagvolgyi C."/>
            <person name="Papp T."/>
            <person name="Martin F.M."/>
            <person name="Miettinen O."/>
            <person name="Hibbett D.S."/>
            <person name="Nagy L.G."/>
        </authorList>
    </citation>
    <scope>NUCLEOTIDE SEQUENCE [LARGE SCALE GENOMIC DNA]</scope>
    <source>
        <strain evidence="1 2">CBS 166.37</strain>
    </source>
</reference>
<evidence type="ECO:0000313" key="2">
    <source>
        <dbReference type="Proteomes" id="UP000308652"/>
    </source>
</evidence>
<accession>A0A5C3M9J9</accession>
<dbReference type="Pfam" id="PF00106">
    <property type="entry name" value="adh_short"/>
    <property type="match status" value="1"/>
</dbReference>
<dbReference type="InterPro" id="IPR002347">
    <property type="entry name" value="SDR_fam"/>
</dbReference>
<dbReference type="InterPro" id="IPR036291">
    <property type="entry name" value="NAD(P)-bd_dom_sf"/>
</dbReference>
<dbReference type="OrthoDB" id="1933717at2759"/>